<dbReference type="SUPFAM" id="SSF46785">
    <property type="entry name" value="Winged helix' DNA-binding domain"/>
    <property type="match status" value="1"/>
</dbReference>
<dbReference type="InterPro" id="IPR051081">
    <property type="entry name" value="HTH_MetalResp_TranReg"/>
</dbReference>
<reference evidence="5" key="1">
    <citation type="submission" date="2021-01" db="EMBL/GenBank/DDBJ databases">
        <title>Genomic Encyclopedia of Type Strains, Phase IV (KMG-IV): sequencing the most valuable type-strain genomes for metagenomic binning, comparative biology and taxonomic classification.</title>
        <authorList>
            <person name="Goeker M."/>
        </authorList>
    </citation>
    <scope>NUCLEOTIDE SEQUENCE</scope>
    <source>
        <strain evidence="5">DSM 21943</strain>
    </source>
</reference>
<dbReference type="InterPro" id="IPR036390">
    <property type="entry name" value="WH_DNA-bd_sf"/>
</dbReference>
<name>A0ABS2SV76_9BACI</name>
<evidence type="ECO:0000313" key="5">
    <source>
        <dbReference type="EMBL" id="MBM7839150.1"/>
    </source>
</evidence>
<evidence type="ECO:0000256" key="1">
    <source>
        <dbReference type="ARBA" id="ARBA00023015"/>
    </source>
</evidence>
<keyword evidence="6" id="KW-1185">Reference proteome</keyword>
<dbReference type="InterPro" id="IPR036388">
    <property type="entry name" value="WH-like_DNA-bd_sf"/>
</dbReference>
<dbReference type="PROSITE" id="PS50987">
    <property type="entry name" value="HTH_ARSR_2"/>
    <property type="match status" value="1"/>
</dbReference>
<evidence type="ECO:0000313" key="6">
    <source>
        <dbReference type="Proteomes" id="UP001179280"/>
    </source>
</evidence>
<organism evidence="5 6">
    <name type="scientific">Shouchella xiaoxiensis</name>
    <dbReference type="NCBI Taxonomy" id="766895"/>
    <lineage>
        <taxon>Bacteria</taxon>
        <taxon>Bacillati</taxon>
        <taxon>Bacillota</taxon>
        <taxon>Bacilli</taxon>
        <taxon>Bacillales</taxon>
        <taxon>Bacillaceae</taxon>
        <taxon>Shouchella</taxon>
    </lineage>
</organism>
<dbReference type="InterPro" id="IPR011991">
    <property type="entry name" value="ArsR-like_HTH"/>
</dbReference>
<gene>
    <name evidence="5" type="ORF">JOC54_002421</name>
</gene>
<keyword evidence="2" id="KW-0238">DNA-binding</keyword>
<keyword evidence="3" id="KW-0804">Transcription</keyword>
<dbReference type="CDD" id="cd00090">
    <property type="entry name" value="HTH_ARSR"/>
    <property type="match status" value="1"/>
</dbReference>
<dbReference type="PANTHER" id="PTHR33154:SF35">
    <property type="entry name" value="TRANSCRIPTIONAL REGULATOR, ARSR FAMILY"/>
    <property type="match status" value="1"/>
</dbReference>
<proteinExistence type="predicted"/>
<dbReference type="PANTHER" id="PTHR33154">
    <property type="entry name" value="TRANSCRIPTIONAL REGULATOR, ARSR FAMILY"/>
    <property type="match status" value="1"/>
</dbReference>
<dbReference type="EMBL" id="JAFBCV010000007">
    <property type="protein sequence ID" value="MBM7839150.1"/>
    <property type="molecule type" value="Genomic_DNA"/>
</dbReference>
<dbReference type="PRINTS" id="PR00778">
    <property type="entry name" value="HTHARSR"/>
</dbReference>
<evidence type="ECO:0000256" key="3">
    <source>
        <dbReference type="ARBA" id="ARBA00023163"/>
    </source>
</evidence>
<evidence type="ECO:0000259" key="4">
    <source>
        <dbReference type="PROSITE" id="PS50987"/>
    </source>
</evidence>
<keyword evidence="1" id="KW-0805">Transcription regulation</keyword>
<dbReference type="InterPro" id="IPR001845">
    <property type="entry name" value="HTH_ArsR_DNA-bd_dom"/>
</dbReference>
<dbReference type="SMART" id="SM00418">
    <property type="entry name" value="HTH_ARSR"/>
    <property type="match status" value="1"/>
</dbReference>
<sequence>MDEKQLTGDQLLSLFEALANPHRLRIIGILNVERKYVSQLAREMNMSRPLIHMHLNRLEQAGLVKSNLEISSDGKAMNYFELVSFQFDVTATVIEERLQSLSNKKKKRTED</sequence>
<dbReference type="Pfam" id="PF01022">
    <property type="entry name" value="HTH_5"/>
    <property type="match status" value="1"/>
</dbReference>
<evidence type="ECO:0000256" key="2">
    <source>
        <dbReference type="ARBA" id="ARBA00023125"/>
    </source>
</evidence>
<accession>A0ABS2SV76</accession>
<dbReference type="RefSeq" id="WP_035421031.1">
    <property type="nucleotide sequence ID" value="NZ_JAFBCV010000007.1"/>
</dbReference>
<protein>
    <submittedName>
        <fullName evidence="5">Transcriptional regulator</fullName>
    </submittedName>
</protein>
<dbReference type="Proteomes" id="UP001179280">
    <property type="component" value="Unassembled WGS sequence"/>
</dbReference>
<feature type="domain" description="HTH arsR-type" evidence="4">
    <location>
        <begin position="3"/>
        <end position="97"/>
    </location>
</feature>
<dbReference type="Gene3D" id="1.10.10.10">
    <property type="entry name" value="Winged helix-like DNA-binding domain superfamily/Winged helix DNA-binding domain"/>
    <property type="match status" value="1"/>
</dbReference>
<comment type="caution">
    <text evidence="5">The sequence shown here is derived from an EMBL/GenBank/DDBJ whole genome shotgun (WGS) entry which is preliminary data.</text>
</comment>